<evidence type="ECO:0000313" key="3">
    <source>
        <dbReference type="EMBL" id="MDL9978645.1"/>
    </source>
</evidence>
<keyword evidence="2" id="KW-0472">Membrane</keyword>
<gene>
    <name evidence="3" type="ORF">QSV35_04820</name>
</gene>
<keyword evidence="2" id="KW-0812">Transmembrane</keyword>
<feature type="compositionally biased region" description="Low complexity" evidence="1">
    <location>
        <begin position="266"/>
        <end position="289"/>
    </location>
</feature>
<evidence type="ECO:0000313" key="4">
    <source>
        <dbReference type="Proteomes" id="UP001235064"/>
    </source>
</evidence>
<feature type="compositionally biased region" description="Polar residues" evidence="1">
    <location>
        <begin position="1"/>
        <end position="11"/>
    </location>
</feature>
<feature type="transmembrane region" description="Helical" evidence="2">
    <location>
        <begin position="74"/>
        <end position="92"/>
    </location>
</feature>
<organism evidence="3 4">
    <name type="scientific">Microbacterium candidum</name>
    <dbReference type="NCBI Taxonomy" id="3041922"/>
    <lineage>
        <taxon>Bacteria</taxon>
        <taxon>Bacillati</taxon>
        <taxon>Actinomycetota</taxon>
        <taxon>Actinomycetes</taxon>
        <taxon>Micrococcales</taxon>
        <taxon>Microbacteriaceae</taxon>
        <taxon>Microbacterium</taxon>
    </lineage>
</organism>
<name>A0ABT7MW48_9MICO</name>
<proteinExistence type="predicted"/>
<feature type="transmembrane region" description="Helical" evidence="2">
    <location>
        <begin position="151"/>
        <end position="175"/>
    </location>
</feature>
<comment type="caution">
    <text evidence="3">The sequence shown here is derived from an EMBL/GenBank/DDBJ whole genome shotgun (WGS) entry which is preliminary data.</text>
</comment>
<sequence length="289" mass="30039">MNTTLEPSITHSPAPADPPDARTPDVHAYAEARTRLRSRVVPIGITTILLAVAGAADVTLAIPAFNGVLGQNPLLSFVCGVAFVAIAIGAAVNAGRELRHGNRVAVYAAGAAVLLLITGLLVLRITAAGINSSAAAFEGSTPTQNGALAEIPVAIVFAALMLATSILAAIDGYLLTVPRQVKNLRALGQEQDRLRAAIATTDAELTRHVENTAMAEARIEHLPEDLQNALDGLEAFARELQELARTEITRLLGSPTATSGLDNPSTKPATVTPRSTTTRTATTPEGTPE</sequence>
<dbReference type="Proteomes" id="UP001235064">
    <property type="component" value="Unassembled WGS sequence"/>
</dbReference>
<dbReference type="EMBL" id="JASXSZ010000001">
    <property type="protein sequence ID" value="MDL9978645.1"/>
    <property type="molecule type" value="Genomic_DNA"/>
</dbReference>
<feature type="transmembrane region" description="Helical" evidence="2">
    <location>
        <begin position="104"/>
        <end position="131"/>
    </location>
</feature>
<feature type="region of interest" description="Disordered" evidence="1">
    <location>
        <begin position="254"/>
        <end position="289"/>
    </location>
</feature>
<dbReference type="RefSeq" id="WP_286287229.1">
    <property type="nucleotide sequence ID" value="NZ_JASXSZ010000001.1"/>
</dbReference>
<protein>
    <submittedName>
        <fullName evidence="3">Uncharacterized protein</fullName>
    </submittedName>
</protein>
<feature type="region of interest" description="Disordered" evidence="1">
    <location>
        <begin position="1"/>
        <end position="23"/>
    </location>
</feature>
<keyword evidence="4" id="KW-1185">Reference proteome</keyword>
<evidence type="ECO:0000256" key="2">
    <source>
        <dbReference type="SAM" id="Phobius"/>
    </source>
</evidence>
<evidence type="ECO:0000256" key="1">
    <source>
        <dbReference type="SAM" id="MobiDB-lite"/>
    </source>
</evidence>
<keyword evidence="2" id="KW-1133">Transmembrane helix</keyword>
<accession>A0ABT7MW48</accession>
<feature type="compositionally biased region" description="Polar residues" evidence="1">
    <location>
        <begin position="255"/>
        <end position="265"/>
    </location>
</feature>
<reference evidence="3 4" key="1">
    <citation type="submission" date="2023-06" db="EMBL/GenBank/DDBJ databases">
        <title>Microbacterium sp. nov., isolated from a waste landfill.</title>
        <authorList>
            <person name="Wen W."/>
        </authorList>
    </citation>
    <scope>NUCLEOTIDE SEQUENCE [LARGE SCALE GENOMIC DNA]</scope>
    <source>
        <strain evidence="3 4">ASV49</strain>
    </source>
</reference>
<feature type="transmembrane region" description="Helical" evidence="2">
    <location>
        <begin position="40"/>
        <end position="62"/>
    </location>
</feature>